<organism evidence="1 2">
    <name type="scientific">Photobacterium sp. (strain ATCC 43367)</name>
    <dbReference type="NCBI Taxonomy" id="379097"/>
    <lineage>
        <taxon>Bacteria</taxon>
        <taxon>Pseudomonadati</taxon>
        <taxon>Pseudomonadota</taxon>
        <taxon>Gammaproteobacteria</taxon>
        <taxon>Vibrionales</taxon>
        <taxon>Vibrionaceae</taxon>
        <taxon>Vibrio</taxon>
        <taxon>Vibrio oreintalis group</taxon>
    </lineage>
</organism>
<sequence>MLGEDHSLLSEFPEFKETILALAKTDDVFLTDMKAYDGLDKEIRTLELRDSPISDEEMHQMKHDRAMQKDNLHQRILKAHQ</sequence>
<gene>
    <name evidence="1" type="ORF">NM06_03425</name>
</gene>
<dbReference type="EMBL" id="JRWP01000004">
    <property type="protein sequence ID" value="KGY09978.1"/>
    <property type="molecule type" value="Genomic_DNA"/>
</dbReference>
<dbReference type="Pfam" id="PF04325">
    <property type="entry name" value="DUF465"/>
    <property type="match status" value="1"/>
</dbReference>
<accession>A0A0A5JPX7</accession>
<reference evidence="1 2" key="1">
    <citation type="submission" date="2014-10" db="EMBL/GenBank/DDBJ databases">
        <title>Genome sequencing of Vibrio sinaloensis T08.</title>
        <authorList>
            <person name="Chan K.-G."/>
            <person name="Mohamad N.I."/>
        </authorList>
    </citation>
    <scope>NUCLEOTIDE SEQUENCE [LARGE SCALE GENOMIC DNA]</scope>
    <source>
        <strain evidence="1 2">T08</strain>
    </source>
</reference>
<evidence type="ECO:0008006" key="3">
    <source>
        <dbReference type="Google" id="ProtNLM"/>
    </source>
</evidence>
<dbReference type="AlphaFoldDB" id="A0A0A5JPX7"/>
<proteinExistence type="predicted"/>
<evidence type="ECO:0000313" key="1">
    <source>
        <dbReference type="EMBL" id="KGY09978.1"/>
    </source>
</evidence>
<dbReference type="STRING" id="379097.SE23_07095"/>
<dbReference type="RefSeq" id="WP_005469192.1">
    <property type="nucleotide sequence ID" value="NZ_JAVHXG010000142.1"/>
</dbReference>
<name>A0A0A5JPX7_PHOS4</name>
<dbReference type="Proteomes" id="UP000030451">
    <property type="component" value="Unassembled WGS sequence"/>
</dbReference>
<protein>
    <recommendedName>
        <fullName evidence="3">GTP-binding protein</fullName>
    </recommendedName>
</protein>
<dbReference type="Gene3D" id="6.10.280.50">
    <property type="match status" value="1"/>
</dbReference>
<evidence type="ECO:0000313" key="2">
    <source>
        <dbReference type="Proteomes" id="UP000030451"/>
    </source>
</evidence>
<dbReference type="InterPro" id="IPR038444">
    <property type="entry name" value="DUF465_sf"/>
</dbReference>
<dbReference type="InterPro" id="IPR007420">
    <property type="entry name" value="DUF465"/>
</dbReference>
<comment type="caution">
    <text evidence="1">The sequence shown here is derived from an EMBL/GenBank/DDBJ whole genome shotgun (WGS) entry which is preliminary data.</text>
</comment>
<dbReference type="OrthoDB" id="1263265at2"/>